<comment type="caution">
    <text evidence="3">The sequence shown here is derived from an EMBL/GenBank/DDBJ whole genome shotgun (WGS) entry which is preliminary data.</text>
</comment>
<dbReference type="EMBL" id="QXFT01000417">
    <property type="protein sequence ID" value="KAE9344553.1"/>
    <property type="molecule type" value="Genomic_DNA"/>
</dbReference>
<sequence length="412" mass="45505">MSEPSQASPRDACSDQQLDDSASKVHLTVDDYRIIVTWMENKANFEAVHGSSDKPPVGGKPKISKDEAFKRLAVYVAQKTKNAKLRRDLTGGKMRQRWRTYMQRFKRTLKARNSETGLGLTMRELAKGGCIPEKLEGMCPHFARMEGLFTHKPNVNPSAILELGIPPALSGAVDDGSDVATNDYESTDSVDWPSSGTLTCIYAAQTEMLPSAELLSATSCSATARDDTAQSFHERSVCDPAAEPTPAESTFAQASPTNRSAASRPASLEPSRPPADLRQPSSASKKASTDPSKTSSGERNVKRQKTSNTDILKSISSTTNKNNKKGEPTTAHEARVSLSAAYARNAEAKVTYLKQKLDEERRQWNLKHVDETLRRETEAEERKAHRRHELVLELLRQGKPVSEIEEFVRMFG</sequence>
<evidence type="ECO:0000313" key="3">
    <source>
        <dbReference type="EMBL" id="KAE9344553.1"/>
    </source>
</evidence>
<accession>A0A6A4FIZ4</accession>
<name>A0A6A4FIZ4_9STRA</name>
<evidence type="ECO:0000256" key="1">
    <source>
        <dbReference type="SAM" id="MobiDB-lite"/>
    </source>
</evidence>
<feature type="compositionally biased region" description="Polar residues" evidence="1">
    <location>
        <begin position="279"/>
        <end position="298"/>
    </location>
</feature>
<gene>
    <name evidence="2" type="ORF">PR001_g7829</name>
    <name evidence="3" type="ORF">PR003_g8407</name>
</gene>
<feature type="compositionally biased region" description="Polar residues" evidence="1">
    <location>
        <begin position="247"/>
        <end position="261"/>
    </location>
</feature>
<dbReference type="Proteomes" id="UP000429607">
    <property type="component" value="Unassembled WGS sequence"/>
</dbReference>
<dbReference type="Proteomes" id="UP000434957">
    <property type="component" value="Unassembled WGS sequence"/>
</dbReference>
<dbReference type="EMBL" id="QXFV01000399">
    <property type="protein sequence ID" value="KAE9038740.1"/>
    <property type="molecule type" value="Genomic_DNA"/>
</dbReference>
<feature type="region of interest" description="Disordered" evidence="1">
    <location>
        <begin position="231"/>
        <end position="332"/>
    </location>
</feature>
<evidence type="ECO:0000313" key="5">
    <source>
        <dbReference type="Proteomes" id="UP000434957"/>
    </source>
</evidence>
<evidence type="ECO:0000313" key="2">
    <source>
        <dbReference type="EMBL" id="KAE9038740.1"/>
    </source>
</evidence>
<proteinExistence type="predicted"/>
<organism evidence="3 5">
    <name type="scientific">Phytophthora rubi</name>
    <dbReference type="NCBI Taxonomy" id="129364"/>
    <lineage>
        <taxon>Eukaryota</taxon>
        <taxon>Sar</taxon>
        <taxon>Stramenopiles</taxon>
        <taxon>Oomycota</taxon>
        <taxon>Peronosporomycetes</taxon>
        <taxon>Peronosporales</taxon>
        <taxon>Peronosporaceae</taxon>
        <taxon>Phytophthora</taxon>
    </lineage>
</organism>
<feature type="region of interest" description="Disordered" evidence="1">
    <location>
        <begin position="1"/>
        <end position="20"/>
    </location>
</feature>
<evidence type="ECO:0000313" key="4">
    <source>
        <dbReference type="Proteomes" id="UP000429607"/>
    </source>
</evidence>
<dbReference type="AlphaFoldDB" id="A0A6A4FIZ4"/>
<feature type="compositionally biased region" description="Polar residues" evidence="1">
    <location>
        <begin position="306"/>
        <end position="321"/>
    </location>
</feature>
<keyword evidence="5" id="KW-1185">Reference proteome</keyword>
<reference evidence="3 5" key="1">
    <citation type="submission" date="2018-08" db="EMBL/GenBank/DDBJ databases">
        <title>Genomic investigation of the strawberry pathogen Phytophthora fragariae indicates pathogenicity is determined by transcriptional variation in three key races.</title>
        <authorList>
            <person name="Adams T.M."/>
            <person name="Armitage A.D."/>
            <person name="Sobczyk M.K."/>
            <person name="Bates H.J."/>
            <person name="Dunwell J.M."/>
            <person name="Nellist C.F."/>
            <person name="Harrison R.J."/>
        </authorList>
    </citation>
    <scope>NUCLEOTIDE SEQUENCE [LARGE SCALE GENOMIC DNA]</scope>
    <source>
        <strain evidence="2 4">SCRP249</strain>
        <strain evidence="3 5">SCRP333</strain>
    </source>
</reference>
<dbReference type="PANTHER" id="PTHR33246:SF51">
    <property type="entry name" value="MYB_SANT-LIKE DOMAIN-CONTAINING PROTEIN"/>
    <property type="match status" value="1"/>
</dbReference>
<evidence type="ECO:0008006" key="6">
    <source>
        <dbReference type="Google" id="ProtNLM"/>
    </source>
</evidence>
<dbReference type="PANTHER" id="PTHR33246">
    <property type="entry name" value="CCHC-TYPE DOMAIN-CONTAINING PROTEIN"/>
    <property type="match status" value="1"/>
</dbReference>
<protein>
    <recommendedName>
        <fullName evidence="6">Myb/SANT-like domain-containing protein</fullName>
    </recommendedName>
</protein>